<comment type="catalytic activity">
    <reaction evidence="1 14">
        <text>S-(5-deoxy-D-ribos-5-yl)-L-homocysteine = (S)-4,5-dihydroxypentane-2,3-dione + L-homocysteine</text>
        <dbReference type="Rhea" id="RHEA:17753"/>
        <dbReference type="ChEBI" id="CHEBI:29484"/>
        <dbReference type="ChEBI" id="CHEBI:58195"/>
        <dbReference type="ChEBI" id="CHEBI:58199"/>
        <dbReference type="EC" id="4.4.1.21"/>
    </reaction>
</comment>
<dbReference type="AlphaFoldDB" id="A0A098CXA9"/>
<evidence type="ECO:0000256" key="1">
    <source>
        <dbReference type="ARBA" id="ARBA00000297"/>
    </source>
</evidence>
<dbReference type="EMBL" id="CP118627">
    <property type="protein sequence ID" value="WEA13577.1"/>
    <property type="molecule type" value="Genomic_DNA"/>
</dbReference>
<keyword evidence="6 14" id="KW-0673">Quorum sensing</keyword>
<reference evidence="19" key="4">
    <citation type="submission" date="2023-02" db="EMBL/GenBank/DDBJ databases">
        <title>Comparative genomics and fermentation flavor characterization of five lactic acid bacteria reveal flavor biosynthesis metabolic pathways in fermented muskmelon puree.</title>
        <authorList>
            <person name="Yuan L."/>
            <person name="Li M."/>
            <person name="Xu X."/>
            <person name="Lao F."/>
            <person name="Wu J."/>
        </authorList>
    </citation>
    <scope>NUCLEOTIDE SEQUENCE</scope>
    <source>
        <strain evidence="19">Pa-2</strain>
    </source>
</reference>
<dbReference type="InterPro" id="IPR037005">
    <property type="entry name" value="LuxS_sf"/>
</dbReference>
<dbReference type="Proteomes" id="UP000504756">
    <property type="component" value="Unassembled WGS sequence"/>
</dbReference>
<dbReference type="EMBL" id="CP109635">
    <property type="protein sequence ID" value="UYT10125.1"/>
    <property type="molecule type" value="Genomic_DNA"/>
</dbReference>
<keyword evidence="7 14" id="KW-0479">Metal-binding</keyword>
<dbReference type="InterPro" id="IPR003815">
    <property type="entry name" value="S-ribosylhomocysteinase"/>
</dbReference>
<accession>A0A098CXA9</accession>
<dbReference type="RefSeq" id="WP_003133193.1">
    <property type="nucleotide sequence ID" value="NZ_AP026069.1"/>
</dbReference>
<evidence type="ECO:0000313" key="19">
    <source>
        <dbReference type="EMBL" id="WEA13577.1"/>
    </source>
</evidence>
<comment type="function">
    <text evidence="11 14">Involved in the synthesis of autoinducer 2 (AI-2) which is secreted by bacteria and is used to communicate both the cell density and the metabolic potential of the environment. The regulation of gene expression in response to changes in cell density is called quorum sensing. Catalyzes the transformation of S-ribosylhomocysteine (RHC) to homocysteine (HC) and 4,5-dihydroxy-2,3-pentadione (DPD).</text>
</comment>
<protein>
    <recommendedName>
        <fullName evidence="5 14">S-ribosylhomocysteine lyase</fullName>
        <ecNumber evidence="4 14">4.4.1.21</ecNumber>
    </recommendedName>
    <alternativeName>
        <fullName evidence="12 14">AI-2 synthesis protein</fullName>
    </alternativeName>
    <alternativeName>
        <fullName evidence="13 14">Autoinducer-2 production protein LuxS</fullName>
    </alternativeName>
</protein>
<evidence type="ECO:0000256" key="8">
    <source>
        <dbReference type="ARBA" id="ARBA00022929"/>
    </source>
</evidence>
<evidence type="ECO:0000256" key="9">
    <source>
        <dbReference type="ARBA" id="ARBA00023004"/>
    </source>
</evidence>
<keyword evidence="10 14" id="KW-0456">Lyase</keyword>
<dbReference type="Proteomes" id="UP001157396">
    <property type="component" value="Unassembled WGS sequence"/>
</dbReference>
<evidence type="ECO:0000313" key="20">
    <source>
        <dbReference type="Proteomes" id="UP000181969"/>
    </source>
</evidence>
<dbReference type="NCBIfam" id="NF002609">
    <property type="entry name" value="PRK02260.3-2"/>
    <property type="match status" value="1"/>
</dbReference>
<dbReference type="OMA" id="DVSPMGC"/>
<evidence type="ECO:0000313" key="18">
    <source>
        <dbReference type="EMBL" id="UYT10125.1"/>
    </source>
</evidence>
<feature type="binding site" evidence="14">
    <location>
        <position position="54"/>
    </location>
    <ligand>
        <name>Fe cation</name>
        <dbReference type="ChEBI" id="CHEBI:24875"/>
    </ligand>
</feature>
<dbReference type="PRINTS" id="PR01487">
    <property type="entry name" value="LUXSPROTEIN"/>
</dbReference>
<dbReference type="EMBL" id="JARYTV010000006">
    <property type="protein sequence ID" value="MDH7960297.1"/>
    <property type="molecule type" value="Genomic_DNA"/>
</dbReference>
<evidence type="ECO:0000256" key="6">
    <source>
        <dbReference type="ARBA" id="ARBA00022654"/>
    </source>
</evidence>
<evidence type="ECO:0000256" key="5">
    <source>
        <dbReference type="ARBA" id="ARBA00015130"/>
    </source>
</evidence>
<dbReference type="HAMAP" id="MF_00091">
    <property type="entry name" value="LuxS"/>
    <property type="match status" value="1"/>
</dbReference>
<comment type="subunit">
    <text evidence="3 14">Homodimer.</text>
</comment>
<evidence type="ECO:0000256" key="10">
    <source>
        <dbReference type="ARBA" id="ARBA00023239"/>
    </source>
</evidence>
<dbReference type="EC" id="4.4.1.21" evidence="4 14"/>
<keyword evidence="9 14" id="KW-0408">Iron</keyword>
<dbReference type="EMBL" id="FOTJ01000005">
    <property type="protein sequence ID" value="SFL33611.1"/>
    <property type="molecule type" value="Genomic_DNA"/>
</dbReference>
<evidence type="ECO:0000256" key="12">
    <source>
        <dbReference type="ARBA" id="ARBA00030600"/>
    </source>
</evidence>
<proteinExistence type="inferred from homology"/>
<sequence>MAEVESFQLDHTKVLAPYVRLIGTETGPKGDIITNFDVRFVQPNHGEIPTSGLHTIEHSMASLIRDRIDGMIDFSPFGCRTGFHMIMWGEPTAEEIAKVITSSLEELAGDSFTWDNVPGVAEKECGNYRDHSLFSAKEWAKKILSEGISSDAFERRLVK</sequence>
<keyword evidence="8 14" id="KW-0071">Autoinducer synthesis</keyword>
<comment type="similarity">
    <text evidence="2 14">Belongs to the LuxS family.</text>
</comment>
<dbReference type="GO" id="GO:0043768">
    <property type="term" value="F:S-ribosylhomocysteine lyase activity"/>
    <property type="evidence" value="ECO:0007669"/>
    <property type="project" value="UniProtKB-UniRule"/>
</dbReference>
<reference evidence="17 20" key="1">
    <citation type="submission" date="2016-10" db="EMBL/GenBank/DDBJ databases">
        <authorList>
            <person name="de Groot N.N."/>
        </authorList>
    </citation>
    <scope>NUCLEOTIDE SEQUENCE [LARGE SCALE GENOMIC DNA]</scope>
    <source>
        <strain evidence="17 20">M79</strain>
    </source>
</reference>
<feature type="binding site" evidence="14">
    <location>
        <position position="125"/>
    </location>
    <ligand>
        <name>Fe cation</name>
        <dbReference type="ChEBI" id="CHEBI:24875"/>
    </ligand>
</feature>
<evidence type="ECO:0000256" key="4">
    <source>
        <dbReference type="ARBA" id="ARBA00012240"/>
    </source>
</evidence>
<dbReference type="PIRSF" id="PIRSF006160">
    <property type="entry name" value="AI2"/>
    <property type="match status" value="1"/>
</dbReference>
<name>A0A098CXA9_9LACT</name>
<dbReference type="Gene3D" id="3.30.1360.80">
    <property type="entry name" value="S-ribosylhomocysteinase (LuxS)"/>
    <property type="match status" value="1"/>
</dbReference>
<dbReference type="EMBL" id="BLXU01000008">
    <property type="protein sequence ID" value="GFO52192.1"/>
    <property type="molecule type" value="Genomic_DNA"/>
</dbReference>
<evidence type="ECO:0000313" key="21">
    <source>
        <dbReference type="Proteomes" id="UP000504756"/>
    </source>
</evidence>
<dbReference type="GeneID" id="89494953"/>
<reference evidence="15 21" key="2">
    <citation type="submission" date="2020-06" db="EMBL/GenBank/DDBJ databases">
        <title>Draft genome sequence of Lactic acid bacteria from Okinawan-style tofu.</title>
        <authorList>
            <person name="Takara I."/>
            <person name="Ikematsu S."/>
        </authorList>
    </citation>
    <scope>NUCLEOTIDE SEQUENCE [LARGE SCALE GENOMIC DNA]</scope>
    <source>
        <strain evidence="15">Lg38</strain>
        <strain evidence="21">lg38</strain>
    </source>
</reference>
<dbReference type="Proteomes" id="UP000181969">
    <property type="component" value="Unassembled WGS sequence"/>
</dbReference>
<dbReference type="Proteomes" id="UP001164042">
    <property type="component" value="Chromosome"/>
</dbReference>
<evidence type="ECO:0000313" key="15">
    <source>
        <dbReference type="EMBL" id="GFO52192.1"/>
    </source>
</evidence>
<feature type="binding site" evidence="14">
    <location>
        <position position="58"/>
    </location>
    <ligand>
        <name>Fe cation</name>
        <dbReference type="ChEBI" id="CHEBI:24875"/>
    </ligand>
</feature>
<evidence type="ECO:0000256" key="11">
    <source>
        <dbReference type="ARBA" id="ARBA00024654"/>
    </source>
</evidence>
<dbReference type="InterPro" id="IPR011249">
    <property type="entry name" value="Metalloenz_LuxS/M16"/>
</dbReference>
<reference evidence="18" key="3">
    <citation type="submission" date="2022-10" db="EMBL/GenBank/DDBJ databases">
        <title>Genome assembly of Lactococcus garvieae isolates from cricket gut.</title>
        <authorList>
            <person name="Luecke A.R."/>
            <person name="Brown A.M.V."/>
            <person name="Wakeman C.A."/>
        </authorList>
    </citation>
    <scope>NUCLEOTIDE SEQUENCE</scope>
    <source>
        <strain evidence="18">Alexii-11_2</strain>
    </source>
</reference>
<evidence type="ECO:0000256" key="7">
    <source>
        <dbReference type="ARBA" id="ARBA00022723"/>
    </source>
</evidence>
<evidence type="ECO:0000256" key="2">
    <source>
        <dbReference type="ARBA" id="ARBA00007311"/>
    </source>
</evidence>
<evidence type="ECO:0000256" key="14">
    <source>
        <dbReference type="HAMAP-Rule" id="MF_00091"/>
    </source>
</evidence>
<evidence type="ECO:0000256" key="3">
    <source>
        <dbReference type="ARBA" id="ARBA00011738"/>
    </source>
</evidence>
<dbReference type="PANTHER" id="PTHR35799:SF1">
    <property type="entry name" value="S-RIBOSYLHOMOCYSTEINE LYASE"/>
    <property type="match status" value="1"/>
</dbReference>
<evidence type="ECO:0000256" key="13">
    <source>
        <dbReference type="ARBA" id="ARBA00031777"/>
    </source>
</evidence>
<gene>
    <name evidence="14 15" type="primary">luxS</name>
    <name evidence="15" type="ORF">ikelab_14670</name>
    <name evidence="18" type="ORF">OF801_09190</name>
    <name evidence="19" type="ORF">PWF74_08660</name>
    <name evidence="16" type="ORF">QHR29_07440</name>
    <name evidence="17" type="ORF">SAMN05216438_10585</name>
</gene>
<evidence type="ECO:0000313" key="16">
    <source>
        <dbReference type="EMBL" id="MDH7960297.1"/>
    </source>
</evidence>
<organism evidence="15 21">
    <name type="scientific">Lactococcus garvieae</name>
    <dbReference type="NCBI Taxonomy" id="1363"/>
    <lineage>
        <taxon>Bacteria</taxon>
        <taxon>Bacillati</taxon>
        <taxon>Bacillota</taxon>
        <taxon>Bacilli</taxon>
        <taxon>Lactobacillales</taxon>
        <taxon>Streptococcaceae</taxon>
        <taxon>Lactococcus</taxon>
    </lineage>
</organism>
<reference evidence="16" key="5">
    <citation type="submission" date="2023-04" db="EMBL/GenBank/DDBJ databases">
        <title>Genomic analysis of Lactococcus garvieae isolates.</title>
        <authorList>
            <person name="Zhanghang C."/>
        </authorList>
    </citation>
    <scope>NUCLEOTIDE SEQUENCE</scope>
    <source>
        <strain evidence="16">ZB-1</strain>
    </source>
</reference>
<dbReference type="Pfam" id="PF02664">
    <property type="entry name" value="LuxS"/>
    <property type="match status" value="1"/>
</dbReference>
<dbReference type="OrthoDB" id="9788129at2"/>
<dbReference type="Proteomes" id="UP001217324">
    <property type="component" value="Chromosome"/>
</dbReference>
<comment type="cofactor">
    <cofactor evidence="14">
        <name>Fe cation</name>
        <dbReference type="ChEBI" id="CHEBI:24875"/>
    </cofactor>
    <text evidence="14">Binds 1 Fe cation per subunit.</text>
</comment>
<dbReference type="eggNOG" id="COG1854">
    <property type="taxonomic scope" value="Bacteria"/>
</dbReference>
<evidence type="ECO:0000313" key="17">
    <source>
        <dbReference type="EMBL" id="SFL33611.1"/>
    </source>
</evidence>
<dbReference type="GO" id="GO:0005506">
    <property type="term" value="F:iron ion binding"/>
    <property type="evidence" value="ECO:0007669"/>
    <property type="project" value="InterPro"/>
</dbReference>
<dbReference type="PANTHER" id="PTHR35799">
    <property type="entry name" value="S-RIBOSYLHOMOCYSTEINE LYASE"/>
    <property type="match status" value="1"/>
</dbReference>
<dbReference type="SUPFAM" id="SSF63411">
    <property type="entry name" value="LuxS/MPP-like metallohydrolase"/>
    <property type="match status" value="1"/>
</dbReference>
<dbReference type="GO" id="GO:0009372">
    <property type="term" value="P:quorum sensing"/>
    <property type="evidence" value="ECO:0007669"/>
    <property type="project" value="UniProtKB-UniRule"/>
</dbReference>